<evidence type="ECO:0008006" key="5">
    <source>
        <dbReference type="Google" id="ProtNLM"/>
    </source>
</evidence>
<dbReference type="Pfam" id="PF00353">
    <property type="entry name" value="HemolysinCabind"/>
    <property type="match status" value="3"/>
</dbReference>
<dbReference type="PROSITE" id="PS00330">
    <property type="entry name" value="HEMOLYSIN_CALCIUM"/>
    <property type="match status" value="3"/>
</dbReference>
<dbReference type="AlphaFoldDB" id="A0A5A7N4T2"/>
<dbReference type="PANTHER" id="PTHR38340">
    <property type="entry name" value="S-LAYER PROTEIN"/>
    <property type="match status" value="1"/>
</dbReference>
<dbReference type="InterPro" id="IPR018511">
    <property type="entry name" value="Hemolysin-typ_Ca-bd_CS"/>
</dbReference>
<dbReference type="InterPro" id="IPR011049">
    <property type="entry name" value="Serralysin-like_metalloprot_C"/>
</dbReference>
<keyword evidence="2" id="KW-0964">Secreted</keyword>
<proteinExistence type="predicted"/>
<sequence length="330" mass="33524">MGVGGAAIAAIRIEAIDVTGKPTGDNSDFTLKSIRFDPVPVELPDDGAVPVDLSGGISDGMTVFDFDATDPEGGALTFAISGGNEDGAFSIDPVNGDLRIADESRLGAEGESERLVTIEVTDAAGGRDSASIKIALPPAGDSLSADGGDATPGQVIEGTNQNDRLVGTDGDDEIFGRDGQDHIEGGAGNDVIDGGTRNDELFGGDGDDILIGGRLQGNDRLDGGAGNDVLSGGEGNDRLDGGEGADIFLIEANAGRDRIDGGDGAWTDVIDISAAVGNGQDWTIAIENGASFEGSNLSGNLLDLGENVSGTISFEDGSKIDFTDIEHVVW</sequence>
<organism evidence="3 4">
    <name type="scientific">Iodidimonas nitroreducens</name>
    <dbReference type="NCBI Taxonomy" id="1236968"/>
    <lineage>
        <taxon>Bacteria</taxon>
        <taxon>Pseudomonadati</taxon>
        <taxon>Pseudomonadota</taxon>
        <taxon>Alphaproteobacteria</taxon>
        <taxon>Iodidimonadales</taxon>
        <taxon>Iodidimonadaceae</taxon>
        <taxon>Iodidimonas</taxon>
    </lineage>
</organism>
<dbReference type="Gene3D" id="2.60.40.60">
    <property type="entry name" value="Cadherins"/>
    <property type="match status" value="1"/>
</dbReference>
<dbReference type="PANTHER" id="PTHR38340:SF1">
    <property type="entry name" value="S-LAYER PROTEIN"/>
    <property type="match status" value="1"/>
</dbReference>
<reference evidence="3 4" key="1">
    <citation type="submission" date="2019-09" db="EMBL/GenBank/DDBJ databases">
        <title>NBRP : Genome information of microbial organism related human and environment.</title>
        <authorList>
            <person name="Hattori M."/>
            <person name="Oshima K."/>
            <person name="Inaba H."/>
            <person name="Suda W."/>
            <person name="Sakamoto M."/>
            <person name="Iino T."/>
            <person name="Kitahara M."/>
            <person name="Oshida Y."/>
            <person name="Iida T."/>
            <person name="Kudo T."/>
            <person name="Itoh T."/>
            <person name="Ohkuma M."/>
        </authorList>
    </citation>
    <scope>NUCLEOTIDE SEQUENCE [LARGE SCALE GENOMIC DNA]</scope>
    <source>
        <strain evidence="3 4">Q-1</strain>
    </source>
</reference>
<dbReference type="GO" id="GO:0005576">
    <property type="term" value="C:extracellular region"/>
    <property type="evidence" value="ECO:0007669"/>
    <property type="project" value="UniProtKB-SubCell"/>
</dbReference>
<name>A0A5A7N4T2_9PROT</name>
<comment type="subcellular location">
    <subcellularLocation>
        <location evidence="1">Secreted</location>
    </subcellularLocation>
</comment>
<dbReference type="SUPFAM" id="SSF51120">
    <property type="entry name" value="beta-Roll"/>
    <property type="match status" value="1"/>
</dbReference>
<dbReference type="SUPFAM" id="SSF49313">
    <property type="entry name" value="Cadherin-like"/>
    <property type="match status" value="1"/>
</dbReference>
<dbReference type="PRINTS" id="PR00313">
    <property type="entry name" value="CABNDNGRPT"/>
</dbReference>
<evidence type="ECO:0000313" key="3">
    <source>
        <dbReference type="EMBL" id="GER03292.1"/>
    </source>
</evidence>
<dbReference type="GO" id="GO:0016020">
    <property type="term" value="C:membrane"/>
    <property type="evidence" value="ECO:0007669"/>
    <property type="project" value="InterPro"/>
</dbReference>
<keyword evidence="4" id="KW-1185">Reference proteome</keyword>
<evidence type="ECO:0000256" key="2">
    <source>
        <dbReference type="ARBA" id="ARBA00022525"/>
    </source>
</evidence>
<dbReference type="InterPro" id="IPR050557">
    <property type="entry name" value="RTX_toxin/Mannuronan_C5-epim"/>
</dbReference>
<evidence type="ECO:0000256" key="1">
    <source>
        <dbReference type="ARBA" id="ARBA00004613"/>
    </source>
</evidence>
<evidence type="ECO:0000313" key="4">
    <source>
        <dbReference type="Proteomes" id="UP000324996"/>
    </source>
</evidence>
<dbReference type="Gene3D" id="2.150.10.10">
    <property type="entry name" value="Serralysin-like metalloprotease, C-terminal"/>
    <property type="match status" value="2"/>
</dbReference>
<dbReference type="InterPro" id="IPR001343">
    <property type="entry name" value="Hemolysn_Ca-bd"/>
</dbReference>
<dbReference type="GO" id="GO:0005509">
    <property type="term" value="F:calcium ion binding"/>
    <property type="evidence" value="ECO:0007669"/>
    <property type="project" value="InterPro"/>
</dbReference>
<accession>A0A5A7N4T2</accession>
<protein>
    <recommendedName>
        <fullName evidence="5">Cadherin domain-containing protein</fullName>
    </recommendedName>
</protein>
<dbReference type="InterPro" id="IPR015919">
    <property type="entry name" value="Cadherin-like_sf"/>
</dbReference>
<gene>
    <name evidence="3" type="ORF">JCM17846_09740</name>
</gene>
<comment type="caution">
    <text evidence="3">The sequence shown here is derived from an EMBL/GenBank/DDBJ whole genome shotgun (WGS) entry which is preliminary data.</text>
</comment>
<dbReference type="Proteomes" id="UP000324996">
    <property type="component" value="Unassembled WGS sequence"/>
</dbReference>
<dbReference type="EMBL" id="BKCN01000003">
    <property type="protein sequence ID" value="GER03292.1"/>
    <property type="molecule type" value="Genomic_DNA"/>
</dbReference>